<keyword evidence="6" id="KW-0564">Palmitate</keyword>
<keyword evidence="14" id="KW-1185">Reference proteome</keyword>
<dbReference type="EMBL" id="JAWIZZ010000035">
    <property type="protein sequence ID" value="KAK5781490.1"/>
    <property type="molecule type" value="Genomic_DNA"/>
</dbReference>
<dbReference type="PANTHER" id="PTHR28189:SF1">
    <property type="entry name" value="GUANINE NUCLEOTIDE-BINDING PROTEIN SUBUNIT GAMMA"/>
    <property type="match status" value="1"/>
</dbReference>
<comment type="caution">
    <text evidence="13">The sequence shown here is derived from an EMBL/GenBank/DDBJ whole genome shotgun (WGS) entry which is preliminary data.</text>
</comment>
<keyword evidence="5" id="KW-0472">Membrane</keyword>
<reference evidence="14" key="1">
    <citation type="submission" date="2023-07" db="EMBL/GenBank/DDBJ databases">
        <title>A draft genome of Kazachstania heterogenica Y-27499.</title>
        <authorList>
            <person name="Donic C."/>
            <person name="Kralova J.S."/>
            <person name="Fidel L."/>
            <person name="Ben-Dor S."/>
            <person name="Jung S."/>
        </authorList>
    </citation>
    <scope>NUCLEOTIDE SEQUENCE [LARGE SCALE GENOMIC DNA]</scope>
    <source>
        <strain evidence="14">Y27499</strain>
    </source>
</reference>
<evidence type="ECO:0000313" key="13">
    <source>
        <dbReference type="EMBL" id="KAK5781490.1"/>
    </source>
</evidence>
<dbReference type="SUPFAM" id="SSF48670">
    <property type="entry name" value="Transducin (heterotrimeric G protein), gamma chain"/>
    <property type="match status" value="1"/>
</dbReference>
<evidence type="ECO:0000256" key="8">
    <source>
        <dbReference type="ARBA" id="ARBA00023288"/>
    </source>
</evidence>
<comment type="subcellular location">
    <subcellularLocation>
        <location evidence="1">Membrane</location>
    </subcellularLocation>
</comment>
<dbReference type="InterPro" id="IPR015898">
    <property type="entry name" value="G-protein_gamma-like_dom"/>
</dbReference>
<evidence type="ECO:0000256" key="10">
    <source>
        <dbReference type="SAM" id="Coils"/>
    </source>
</evidence>
<evidence type="ECO:0000256" key="4">
    <source>
        <dbReference type="ARBA" id="ARBA00022481"/>
    </source>
</evidence>
<name>A0AAN7WJH6_9SACH</name>
<comment type="similarity">
    <text evidence="2">Belongs to the G protein gamma family.</text>
</comment>
<dbReference type="GO" id="GO:0007186">
    <property type="term" value="P:G protein-coupled receptor signaling pathway"/>
    <property type="evidence" value="ECO:0007669"/>
    <property type="project" value="InterPro"/>
</dbReference>
<organism evidence="13 14">
    <name type="scientific">Arxiozyma heterogenica</name>
    <dbReference type="NCBI Taxonomy" id="278026"/>
    <lineage>
        <taxon>Eukaryota</taxon>
        <taxon>Fungi</taxon>
        <taxon>Dikarya</taxon>
        <taxon>Ascomycota</taxon>
        <taxon>Saccharomycotina</taxon>
        <taxon>Saccharomycetes</taxon>
        <taxon>Saccharomycetales</taxon>
        <taxon>Saccharomycetaceae</taxon>
        <taxon>Arxiozyma</taxon>
    </lineage>
</organism>
<feature type="domain" description="G protein gamma" evidence="12">
    <location>
        <begin position="16"/>
        <end position="103"/>
    </location>
</feature>
<proteinExistence type="inferred from homology"/>
<feature type="domain" description="G protein gamma" evidence="11">
    <location>
        <begin position="20"/>
        <end position="82"/>
    </location>
</feature>
<dbReference type="GO" id="GO:0031681">
    <property type="term" value="F:G-protein beta-subunit binding"/>
    <property type="evidence" value="ECO:0007669"/>
    <property type="project" value="InterPro"/>
</dbReference>
<evidence type="ECO:0000256" key="6">
    <source>
        <dbReference type="ARBA" id="ARBA00023139"/>
    </source>
</evidence>
<dbReference type="Pfam" id="PF00631">
    <property type="entry name" value="G-gamma"/>
    <property type="match status" value="1"/>
</dbReference>
<dbReference type="SMART" id="SM01224">
    <property type="entry name" value="G_gamma"/>
    <property type="match status" value="1"/>
</dbReference>
<evidence type="ECO:0000259" key="12">
    <source>
        <dbReference type="SMART" id="SM01224"/>
    </source>
</evidence>
<evidence type="ECO:0000256" key="2">
    <source>
        <dbReference type="ARBA" id="ARBA00007431"/>
    </source>
</evidence>
<feature type="coiled-coil region" evidence="10">
    <location>
        <begin position="13"/>
        <end position="40"/>
    </location>
</feature>
<evidence type="ECO:0000256" key="9">
    <source>
        <dbReference type="ARBA" id="ARBA00023289"/>
    </source>
</evidence>
<evidence type="ECO:0000256" key="5">
    <source>
        <dbReference type="ARBA" id="ARBA00023136"/>
    </source>
</evidence>
<gene>
    <name evidence="13" type="ORF">RI543_001038</name>
</gene>
<dbReference type="Gene3D" id="4.10.260.10">
    <property type="entry name" value="Transducin (heterotrimeric G protein), gamma chain"/>
    <property type="match status" value="1"/>
</dbReference>
<evidence type="ECO:0000313" key="14">
    <source>
        <dbReference type="Proteomes" id="UP001306508"/>
    </source>
</evidence>
<keyword evidence="7" id="KW-0807">Transducer</keyword>
<keyword evidence="4" id="KW-0488">Methylation</keyword>
<sequence>MSSKQQQQLQLQLKIKYLKLKRINELNKNLREELSRERITASNACLSLINYIQTTRDYTLPEIWGYPPPNSNHFITNRYHNNRYNSNKHEHYNDSSNGCCTIM</sequence>
<dbReference type="PANTHER" id="PTHR28189">
    <property type="entry name" value="GUANINE NUCLEOTIDE-BINDING PROTEIN SUBUNIT GAMMA"/>
    <property type="match status" value="1"/>
</dbReference>
<evidence type="ECO:0000256" key="7">
    <source>
        <dbReference type="ARBA" id="ARBA00023224"/>
    </source>
</evidence>
<dbReference type="SMART" id="SM00224">
    <property type="entry name" value="GGL"/>
    <property type="match status" value="1"/>
</dbReference>
<dbReference type="InterPro" id="IPR036284">
    <property type="entry name" value="GGL_sf"/>
</dbReference>
<dbReference type="GO" id="GO:0000750">
    <property type="term" value="P:pheromone-dependent signal transduction involved in conjugation with cellular fusion"/>
    <property type="evidence" value="ECO:0007669"/>
    <property type="project" value="InterPro"/>
</dbReference>
<keyword evidence="8" id="KW-0449">Lipoprotein</keyword>
<protein>
    <recommendedName>
        <fullName evidence="3">Guanine nucleotide-binding protein subunit gamma</fullName>
    </recommendedName>
</protein>
<dbReference type="Proteomes" id="UP001306508">
    <property type="component" value="Unassembled WGS sequence"/>
</dbReference>
<dbReference type="GO" id="GO:0005834">
    <property type="term" value="C:heterotrimeric G-protein complex"/>
    <property type="evidence" value="ECO:0007669"/>
    <property type="project" value="TreeGrafter"/>
</dbReference>
<keyword evidence="9" id="KW-0636">Prenylation</keyword>
<evidence type="ECO:0000259" key="11">
    <source>
        <dbReference type="SMART" id="SM00224"/>
    </source>
</evidence>
<evidence type="ECO:0000256" key="3">
    <source>
        <dbReference type="ARBA" id="ARBA00016111"/>
    </source>
</evidence>
<dbReference type="InterPro" id="IPR041848">
    <property type="entry name" value="Ste18_fungal"/>
</dbReference>
<dbReference type="AlphaFoldDB" id="A0AAN7WJH6"/>
<evidence type="ECO:0000256" key="1">
    <source>
        <dbReference type="ARBA" id="ARBA00004370"/>
    </source>
</evidence>
<accession>A0AAN7WJH6</accession>
<keyword evidence="10" id="KW-0175">Coiled coil</keyword>